<evidence type="ECO:0000256" key="1">
    <source>
        <dbReference type="ARBA" id="ARBA00023002"/>
    </source>
</evidence>
<sequence length="338" mass="38226">MRVGIIGCGGMGVTHMLSLKALAADYKIEVAAIADVREAAREKALSIWTEAVAFQEGMELLERAEVEMVLICLPSYLHTKYAVQAMEKGLNVFLEKPVCLKEEDCRLLLKAQEETGARVLVGQVVRMMDEYRYLKELITSKAYGKLQSLTLWRLSGMVDWGFENWFRDLERSGSVVLDLHIHDVDFLRYILGEPDSVQVNARKNQEGMPEQIVTQYRFGEVIASAEASWDNPKGFPFEAGYRAVFEEATILFNNNGKDKLIEYHRDGEVKVPHLSSEYQATDSTAGINISEIGPYYTEMKYFLDCLTEKKEIEVLPLSEGVGSVRLCLKELEMALNNN</sequence>
<evidence type="ECO:0000259" key="2">
    <source>
        <dbReference type="Pfam" id="PF01408"/>
    </source>
</evidence>
<dbReference type="SUPFAM" id="SSF51735">
    <property type="entry name" value="NAD(P)-binding Rossmann-fold domains"/>
    <property type="match status" value="1"/>
</dbReference>
<dbReference type="AlphaFoldDB" id="A0A1M6YVZ9"/>
<dbReference type="InterPro" id="IPR000683">
    <property type="entry name" value="Gfo/Idh/MocA-like_OxRdtase_N"/>
</dbReference>
<evidence type="ECO:0000259" key="3">
    <source>
        <dbReference type="Pfam" id="PF22725"/>
    </source>
</evidence>
<dbReference type="Proteomes" id="UP000184386">
    <property type="component" value="Unassembled WGS sequence"/>
</dbReference>
<dbReference type="Gene3D" id="3.30.360.10">
    <property type="entry name" value="Dihydrodipicolinate Reductase, domain 2"/>
    <property type="match status" value="1"/>
</dbReference>
<reference evidence="4 5" key="1">
    <citation type="submission" date="2016-11" db="EMBL/GenBank/DDBJ databases">
        <authorList>
            <person name="Jaros S."/>
            <person name="Januszkiewicz K."/>
            <person name="Wedrychowicz H."/>
        </authorList>
    </citation>
    <scope>NUCLEOTIDE SEQUENCE [LARGE SCALE GENOMIC DNA]</scope>
    <source>
        <strain evidence="4 5">DSM 15929</strain>
    </source>
</reference>
<dbReference type="EMBL" id="FRAC01000027">
    <property type="protein sequence ID" value="SHL22494.1"/>
    <property type="molecule type" value="Genomic_DNA"/>
</dbReference>
<evidence type="ECO:0000313" key="5">
    <source>
        <dbReference type="Proteomes" id="UP000184386"/>
    </source>
</evidence>
<dbReference type="Gene3D" id="3.40.50.720">
    <property type="entry name" value="NAD(P)-binding Rossmann-like Domain"/>
    <property type="match status" value="1"/>
</dbReference>
<gene>
    <name evidence="4" type="ORF">SAMN02745136_04396</name>
</gene>
<dbReference type="STRING" id="1121322.SAMN02745136_04396"/>
<dbReference type="GO" id="GO:0016491">
    <property type="term" value="F:oxidoreductase activity"/>
    <property type="evidence" value="ECO:0007669"/>
    <property type="project" value="UniProtKB-KW"/>
</dbReference>
<dbReference type="PANTHER" id="PTHR43818:SF11">
    <property type="entry name" value="BCDNA.GH03377"/>
    <property type="match status" value="1"/>
</dbReference>
<dbReference type="InterPro" id="IPR050463">
    <property type="entry name" value="Gfo/Idh/MocA_oxidrdct_glycsds"/>
</dbReference>
<dbReference type="GO" id="GO:0000166">
    <property type="term" value="F:nucleotide binding"/>
    <property type="evidence" value="ECO:0007669"/>
    <property type="project" value="InterPro"/>
</dbReference>
<feature type="domain" description="Gfo/Idh/MocA-like oxidoreductase N-terminal" evidence="2">
    <location>
        <begin position="1"/>
        <end position="122"/>
    </location>
</feature>
<dbReference type="Pfam" id="PF22725">
    <property type="entry name" value="GFO_IDH_MocA_C3"/>
    <property type="match status" value="1"/>
</dbReference>
<name>A0A1M6YVZ9_9FIRM</name>
<dbReference type="OrthoDB" id="9783105at2"/>
<dbReference type="InterPro" id="IPR055170">
    <property type="entry name" value="GFO_IDH_MocA-like_dom"/>
</dbReference>
<protein>
    <submittedName>
        <fullName evidence="4">Predicted dehydrogenase</fullName>
    </submittedName>
</protein>
<dbReference type="Pfam" id="PF01408">
    <property type="entry name" value="GFO_IDH_MocA"/>
    <property type="match status" value="1"/>
</dbReference>
<feature type="domain" description="GFO/IDH/MocA-like oxidoreductase" evidence="3">
    <location>
        <begin position="131"/>
        <end position="244"/>
    </location>
</feature>
<dbReference type="PANTHER" id="PTHR43818">
    <property type="entry name" value="BCDNA.GH03377"/>
    <property type="match status" value="1"/>
</dbReference>
<dbReference type="InterPro" id="IPR036291">
    <property type="entry name" value="NAD(P)-bd_dom_sf"/>
</dbReference>
<dbReference type="SUPFAM" id="SSF55347">
    <property type="entry name" value="Glyceraldehyde-3-phosphate dehydrogenase-like, C-terminal domain"/>
    <property type="match status" value="1"/>
</dbReference>
<keyword evidence="1" id="KW-0560">Oxidoreductase</keyword>
<keyword evidence="5" id="KW-1185">Reference proteome</keyword>
<dbReference type="RefSeq" id="WP_073279182.1">
    <property type="nucleotide sequence ID" value="NZ_FRAC01000027.1"/>
</dbReference>
<organism evidence="4 5">
    <name type="scientific">Anaerocolumna jejuensis DSM 15929</name>
    <dbReference type="NCBI Taxonomy" id="1121322"/>
    <lineage>
        <taxon>Bacteria</taxon>
        <taxon>Bacillati</taxon>
        <taxon>Bacillota</taxon>
        <taxon>Clostridia</taxon>
        <taxon>Lachnospirales</taxon>
        <taxon>Lachnospiraceae</taxon>
        <taxon>Anaerocolumna</taxon>
    </lineage>
</organism>
<accession>A0A1M6YVZ9</accession>
<evidence type="ECO:0000313" key="4">
    <source>
        <dbReference type="EMBL" id="SHL22494.1"/>
    </source>
</evidence>
<proteinExistence type="predicted"/>